<sequence>MVIVMGYAFHKQHTSPDMDAITSITASPESPMRTRAQMPLTEEKQTSTPESVSDEIMQSQPVTTWRNEFINYLESRTIEHMDFEHAREGIQIAIVANTIFFFDTVVLVLLTLFGTSYVYSKPFFNGWMLVSFI</sequence>
<gene>
    <name evidence="3" type="ORF">PMG11_02803</name>
</gene>
<keyword evidence="2" id="KW-1133">Transmembrane helix</keyword>
<keyword evidence="2" id="KW-0812">Transmembrane</keyword>
<feature type="compositionally biased region" description="Polar residues" evidence="1">
    <location>
        <begin position="46"/>
        <end position="58"/>
    </location>
</feature>
<feature type="transmembrane region" description="Helical" evidence="2">
    <location>
        <begin position="94"/>
        <end position="119"/>
    </location>
</feature>
<proteinExistence type="predicted"/>
<dbReference type="EMBL" id="CDHK01000002">
    <property type="protein sequence ID" value="CEJ56601.1"/>
    <property type="molecule type" value="Genomic_DNA"/>
</dbReference>
<evidence type="ECO:0000313" key="4">
    <source>
        <dbReference type="Proteomes" id="UP000042958"/>
    </source>
</evidence>
<name>A0A0F7TL41_PENBI</name>
<keyword evidence="2" id="KW-0472">Membrane</keyword>
<evidence type="ECO:0000256" key="2">
    <source>
        <dbReference type="SAM" id="Phobius"/>
    </source>
</evidence>
<feature type="region of interest" description="Disordered" evidence="1">
    <location>
        <begin position="21"/>
        <end position="58"/>
    </location>
</feature>
<evidence type="ECO:0000313" key="3">
    <source>
        <dbReference type="EMBL" id="CEJ56601.1"/>
    </source>
</evidence>
<accession>A0A0F7TL41</accession>
<evidence type="ECO:0000256" key="1">
    <source>
        <dbReference type="SAM" id="MobiDB-lite"/>
    </source>
</evidence>
<protein>
    <submittedName>
        <fullName evidence="3">Uncharacterized protein</fullName>
    </submittedName>
</protein>
<organism evidence="3 4">
    <name type="scientific">Penicillium brasilianum</name>
    <dbReference type="NCBI Taxonomy" id="104259"/>
    <lineage>
        <taxon>Eukaryota</taxon>
        <taxon>Fungi</taxon>
        <taxon>Dikarya</taxon>
        <taxon>Ascomycota</taxon>
        <taxon>Pezizomycotina</taxon>
        <taxon>Eurotiomycetes</taxon>
        <taxon>Eurotiomycetidae</taxon>
        <taxon>Eurotiales</taxon>
        <taxon>Aspergillaceae</taxon>
        <taxon>Penicillium</taxon>
    </lineage>
</organism>
<dbReference type="AlphaFoldDB" id="A0A0F7TL41"/>
<dbReference type="STRING" id="104259.A0A0F7TL41"/>
<dbReference type="Proteomes" id="UP000042958">
    <property type="component" value="Unassembled WGS sequence"/>
</dbReference>
<reference evidence="4" key="1">
    <citation type="journal article" date="2015" name="Genome Announc.">
        <title>Draft genome sequence of the fungus Penicillium brasilianum MG11.</title>
        <authorList>
            <person name="Horn F."/>
            <person name="Linde J."/>
            <person name="Mattern D.J."/>
            <person name="Walther G."/>
            <person name="Guthke R."/>
            <person name="Brakhage A.A."/>
            <person name="Valiante V."/>
        </authorList>
    </citation>
    <scope>NUCLEOTIDE SEQUENCE [LARGE SCALE GENOMIC DNA]</scope>
    <source>
        <strain evidence="4">MG11</strain>
    </source>
</reference>
<keyword evidence="4" id="KW-1185">Reference proteome</keyword>